<keyword evidence="2" id="KW-0223">Dioxygenase</keyword>
<name>A0A2V1H0N0_9GAMM</name>
<dbReference type="GO" id="GO:0051213">
    <property type="term" value="F:dioxygenase activity"/>
    <property type="evidence" value="ECO:0007669"/>
    <property type="project" value="UniProtKB-KW"/>
</dbReference>
<proteinExistence type="inferred from homology"/>
<organism evidence="8 9">
    <name type="scientific">Pelagibaculum spongiae</name>
    <dbReference type="NCBI Taxonomy" id="2080658"/>
    <lineage>
        <taxon>Bacteria</taxon>
        <taxon>Pseudomonadati</taxon>
        <taxon>Pseudomonadota</taxon>
        <taxon>Gammaproteobacteria</taxon>
        <taxon>Oceanospirillales</taxon>
        <taxon>Pelagibaculum</taxon>
    </lineage>
</organism>
<keyword evidence="3" id="KW-0560">Oxidoreductase</keyword>
<comment type="similarity">
    <text evidence="5">Belongs to the 2-oxoadipate dioxygenase/decarboxylase family.</text>
</comment>
<keyword evidence="4" id="KW-0408">Iron</keyword>
<evidence type="ECO:0000256" key="1">
    <source>
        <dbReference type="ARBA" id="ARBA00001954"/>
    </source>
</evidence>
<dbReference type="EMBL" id="QDDL01000001">
    <property type="protein sequence ID" value="PVZ72199.1"/>
    <property type="molecule type" value="Genomic_DNA"/>
</dbReference>
<dbReference type="Proteomes" id="UP000244906">
    <property type="component" value="Unassembled WGS sequence"/>
</dbReference>
<evidence type="ECO:0000256" key="3">
    <source>
        <dbReference type="ARBA" id="ARBA00023002"/>
    </source>
</evidence>
<evidence type="ECO:0000256" key="7">
    <source>
        <dbReference type="ARBA" id="ARBA00035045"/>
    </source>
</evidence>
<sequence length="266" mass="30333">MNSEQFFEKLWLDYVHLAPQAELVRQLFLKDNRKVVNDHVAFRTFSATPLQLDNLVPLIESMGYQFQADYDFSAKKLRACSYIHPDPSVPKIFCSELLTEQLSTKSQNIIQDYTQQIVEQPLSLEVFWSGRHWSMPSYQDYQTLMEESEYGAWLLALGIRVNHFTLSINHLKSINSISQVIERVKNAGFVVNSVGGEVKGTPSDLLEQGSTMADQQAFVFADGATYQIPTCFYEFAKRYPDSKGNIYQGFVAANADKIFESTHAKK</sequence>
<dbReference type="Gene3D" id="3.10.180.50">
    <property type="match status" value="1"/>
</dbReference>
<comment type="caution">
    <text evidence="8">The sequence shown here is derived from an EMBL/GenBank/DDBJ whole genome shotgun (WGS) entry which is preliminary data.</text>
</comment>
<evidence type="ECO:0000256" key="6">
    <source>
        <dbReference type="ARBA" id="ARBA00035023"/>
    </source>
</evidence>
<dbReference type="SMART" id="SM01150">
    <property type="entry name" value="DUF1338"/>
    <property type="match status" value="1"/>
</dbReference>
<dbReference type="AlphaFoldDB" id="A0A2V1H0N0"/>
<gene>
    <name evidence="8" type="ORF">DC094_04065</name>
</gene>
<evidence type="ECO:0000313" key="9">
    <source>
        <dbReference type="Proteomes" id="UP000244906"/>
    </source>
</evidence>
<comment type="cofactor">
    <cofactor evidence="1">
        <name>Fe(2+)</name>
        <dbReference type="ChEBI" id="CHEBI:29033"/>
    </cofactor>
</comment>
<dbReference type="OrthoDB" id="506370at2"/>
<dbReference type="Pfam" id="PF07063">
    <property type="entry name" value="HGLS"/>
    <property type="match status" value="1"/>
</dbReference>
<evidence type="ECO:0000256" key="5">
    <source>
        <dbReference type="ARBA" id="ARBA00035013"/>
    </source>
</evidence>
<evidence type="ECO:0000256" key="4">
    <source>
        <dbReference type="ARBA" id="ARBA00023004"/>
    </source>
</evidence>
<evidence type="ECO:0000313" key="8">
    <source>
        <dbReference type="EMBL" id="PVZ72199.1"/>
    </source>
</evidence>
<keyword evidence="9" id="KW-1185">Reference proteome</keyword>
<dbReference type="PANTHER" id="PTHR31136">
    <property type="entry name" value="DUF1338 DOMAIN-CONTAINING PROTEIN"/>
    <property type="match status" value="1"/>
</dbReference>
<accession>A0A2V1H0N0</accession>
<dbReference type="InterPro" id="IPR009770">
    <property type="entry name" value="HGLS"/>
</dbReference>
<evidence type="ECO:0000256" key="2">
    <source>
        <dbReference type="ARBA" id="ARBA00022964"/>
    </source>
</evidence>
<dbReference type="EC" id="1.13.11.93" evidence="6"/>
<protein>
    <recommendedName>
        <fullName evidence="6">2-oxoadipate dioxygenase/decarboxylase</fullName>
        <ecNumber evidence="6">1.13.11.93</ecNumber>
    </recommendedName>
    <alternativeName>
        <fullName evidence="7">2-hydroxyglutarate synthase</fullName>
    </alternativeName>
</protein>
<dbReference type="PANTHER" id="PTHR31136:SF5">
    <property type="entry name" value="2-OXOADIPATE DIOXYGENASE_DECARBOXYLASE, CHLOROPLASTIC"/>
    <property type="match status" value="1"/>
</dbReference>
<dbReference type="RefSeq" id="WP_116685785.1">
    <property type="nucleotide sequence ID" value="NZ_CAWNYD010000001.1"/>
</dbReference>
<dbReference type="CDD" id="cd16350">
    <property type="entry name" value="VOC_like"/>
    <property type="match status" value="1"/>
</dbReference>
<reference evidence="8 9" key="1">
    <citation type="submission" date="2018-04" db="EMBL/GenBank/DDBJ databases">
        <title>Thalassorhabdus spongiae gen. nov., sp. nov., isolated from a marine sponge in South-West Iceland.</title>
        <authorList>
            <person name="Knobloch S."/>
            <person name="Daussin A."/>
            <person name="Johannsson R."/>
            <person name="Marteinsson V.T."/>
        </authorList>
    </citation>
    <scope>NUCLEOTIDE SEQUENCE [LARGE SCALE GENOMIC DNA]</scope>
    <source>
        <strain evidence="8 9">Hp12</strain>
    </source>
</reference>